<dbReference type="KEGG" id="mel:Metbo_0417"/>
<dbReference type="STRING" id="877455.Metbo_0417"/>
<dbReference type="OrthoDB" id="79750at2157"/>
<sequence length="57" mass="6798">MDQTDYKIISNSNRCQKCYFRFEVVLDDIEEINISCRHPMGPGNSMHCIYFKNMDMD</sequence>
<dbReference type="AlphaFoldDB" id="F0T947"/>
<protein>
    <submittedName>
        <fullName evidence="1">Uncharacterized protein</fullName>
    </submittedName>
</protein>
<evidence type="ECO:0000313" key="2">
    <source>
        <dbReference type="Proteomes" id="UP000007490"/>
    </source>
</evidence>
<gene>
    <name evidence="1" type="ordered locus">Metbo_0417</name>
</gene>
<proteinExistence type="predicted"/>
<dbReference type="Proteomes" id="UP000007490">
    <property type="component" value="Chromosome"/>
</dbReference>
<dbReference type="GeneID" id="55575255"/>
<organism evidence="1 2">
    <name type="scientific">Methanobacterium lacus (strain AL-21)</name>
    <dbReference type="NCBI Taxonomy" id="877455"/>
    <lineage>
        <taxon>Archaea</taxon>
        <taxon>Methanobacteriati</taxon>
        <taxon>Methanobacteriota</taxon>
        <taxon>Methanomada group</taxon>
        <taxon>Methanobacteria</taxon>
        <taxon>Methanobacteriales</taxon>
        <taxon>Methanobacteriaceae</taxon>
        <taxon>Methanobacterium</taxon>
    </lineage>
</organism>
<reference evidence="1 2" key="2">
    <citation type="journal article" date="2014" name="Int. J. Syst. Evol. Microbiol.">
        <title>Methanobacterium paludis sp. nov. and a novel strain of Methanobacterium lacus isolated from northern peatlands.</title>
        <authorList>
            <person name="Cadillo-Quiroz H."/>
            <person name="Brauer S.L."/>
            <person name="Goodson N."/>
            <person name="Yavitt J.B."/>
            <person name="Zinder S.H."/>
        </authorList>
    </citation>
    <scope>NUCLEOTIDE SEQUENCE [LARGE SCALE GENOMIC DNA]</scope>
    <source>
        <strain evidence="1 2">AL-21</strain>
    </source>
</reference>
<keyword evidence="2" id="KW-1185">Reference proteome</keyword>
<dbReference type="HOGENOM" id="CLU_209480_0_0_2"/>
<accession>F0T947</accession>
<dbReference type="EMBL" id="CP002551">
    <property type="protein sequence ID" value="ADZ08669.1"/>
    <property type="molecule type" value="Genomic_DNA"/>
</dbReference>
<dbReference type="eggNOG" id="arCOG10242">
    <property type="taxonomic scope" value="Archaea"/>
</dbReference>
<evidence type="ECO:0000313" key="1">
    <source>
        <dbReference type="EMBL" id="ADZ08669.1"/>
    </source>
</evidence>
<name>F0T947_METLA</name>
<reference evidence="2" key="1">
    <citation type="submission" date="2011-02" db="EMBL/GenBank/DDBJ databases">
        <title>Complete sequence of Methanobacterium sp. AL-21.</title>
        <authorList>
            <consortium name="US DOE Joint Genome Institute"/>
            <person name="Lucas S."/>
            <person name="Copeland A."/>
            <person name="Lapidus A."/>
            <person name="Cheng J.-F."/>
            <person name="Goodwin L."/>
            <person name="Pitluck S."/>
            <person name="Chertkov O."/>
            <person name="Detter J.C."/>
            <person name="Han C."/>
            <person name="Tapia R."/>
            <person name="Land M."/>
            <person name="Hauser L."/>
            <person name="Kyrpides N."/>
            <person name="Ivanova N."/>
            <person name="Mikhailova N."/>
            <person name="Pagani I."/>
            <person name="Cadillo-Quiroz H."/>
            <person name="Imachi H."/>
            <person name="Zinder S."/>
            <person name="Liu W."/>
            <person name="Woyke T."/>
        </authorList>
    </citation>
    <scope>NUCLEOTIDE SEQUENCE [LARGE SCALE GENOMIC DNA]</scope>
    <source>
        <strain evidence="2">AL-21</strain>
    </source>
</reference>
<dbReference type="RefSeq" id="WP_013644020.1">
    <property type="nucleotide sequence ID" value="NC_015216.1"/>
</dbReference>